<accession>A0ABQ8SPZ6</accession>
<dbReference type="Proteomes" id="UP001148838">
    <property type="component" value="Unassembled WGS sequence"/>
</dbReference>
<dbReference type="InterPro" id="IPR036397">
    <property type="entry name" value="RNaseH_sf"/>
</dbReference>
<gene>
    <name evidence="1" type="ORF">ANN_18870</name>
</gene>
<dbReference type="Gene3D" id="3.30.420.10">
    <property type="entry name" value="Ribonuclease H-like superfamily/Ribonuclease H"/>
    <property type="match status" value="1"/>
</dbReference>
<name>A0ABQ8SPZ6_PERAM</name>
<comment type="caution">
    <text evidence="1">The sequence shown here is derived from an EMBL/GenBank/DDBJ whole genome shotgun (WGS) entry which is preliminary data.</text>
</comment>
<evidence type="ECO:0000313" key="1">
    <source>
        <dbReference type="EMBL" id="KAJ4436240.1"/>
    </source>
</evidence>
<protein>
    <submittedName>
        <fullName evidence="1">Uncharacterized protein</fullName>
    </submittedName>
</protein>
<proteinExistence type="predicted"/>
<sequence>MNDINSNTTNEDFNQKLHYFKYILFFVYGNYTECNIERIPNLSAEQSDGITVFRIPIGVAPVPSACRVLGNVHTERFRSLPFRQALSHIAKQTVDLLITSGVKLMTQPPYSPDLKPYDFFLFATINKKITRIVL</sequence>
<reference evidence="1 2" key="1">
    <citation type="journal article" date="2022" name="Allergy">
        <title>Genome assembly and annotation of Periplaneta americana reveal a comprehensive cockroach allergen profile.</title>
        <authorList>
            <person name="Wang L."/>
            <person name="Xiong Q."/>
            <person name="Saelim N."/>
            <person name="Wang L."/>
            <person name="Nong W."/>
            <person name="Wan A.T."/>
            <person name="Shi M."/>
            <person name="Liu X."/>
            <person name="Cao Q."/>
            <person name="Hui J.H.L."/>
            <person name="Sookrung N."/>
            <person name="Leung T.F."/>
            <person name="Tungtrongchitr A."/>
            <person name="Tsui S.K.W."/>
        </authorList>
    </citation>
    <scope>NUCLEOTIDE SEQUENCE [LARGE SCALE GENOMIC DNA]</scope>
    <source>
        <strain evidence="1">PWHHKU_190912</strain>
    </source>
</reference>
<evidence type="ECO:0000313" key="2">
    <source>
        <dbReference type="Proteomes" id="UP001148838"/>
    </source>
</evidence>
<organism evidence="1 2">
    <name type="scientific">Periplaneta americana</name>
    <name type="common">American cockroach</name>
    <name type="synonym">Blatta americana</name>
    <dbReference type="NCBI Taxonomy" id="6978"/>
    <lineage>
        <taxon>Eukaryota</taxon>
        <taxon>Metazoa</taxon>
        <taxon>Ecdysozoa</taxon>
        <taxon>Arthropoda</taxon>
        <taxon>Hexapoda</taxon>
        <taxon>Insecta</taxon>
        <taxon>Pterygota</taxon>
        <taxon>Neoptera</taxon>
        <taxon>Polyneoptera</taxon>
        <taxon>Dictyoptera</taxon>
        <taxon>Blattodea</taxon>
        <taxon>Blattoidea</taxon>
        <taxon>Blattidae</taxon>
        <taxon>Blattinae</taxon>
        <taxon>Periplaneta</taxon>
    </lineage>
</organism>
<dbReference type="EMBL" id="JAJSOF020000023">
    <property type="protein sequence ID" value="KAJ4436240.1"/>
    <property type="molecule type" value="Genomic_DNA"/>
</dbReference>
<keyword evidence="2" id="KW-1185">Reference proteome</keyword>